<dbReference type="GO" id="GO:0016706">
    <property type="term" value="F:2-oxoglutarate-dependent dioxygenase activity"/>
    <property type="evidence" value="ECO:0007669"/>
    <property type="project" value="UniProtKB-ARBA"/>
</dbReference>
<dbReference type="EMBL" id="CP029803">
    <property type="protein sequence ID" value="AWT59500.1"/>
    <property type="molecule type" value="Genomic_DNA"/>
</dbReference>
<dbReference type="Proteomes" id="UP000247465">
    <property type="component" value="Chromosome"/>
</dbReference>
<dbReference type="PANTHER" id="PTHR40470:SF1">
    <property type="entry name" value="PHYTANOYL-COA DIOXYGENASE FAMILY PROTEIN (AFU_ORTHOLOGUE AFUA_2G15850)"/>
    <property type="match status" value="1"/>
</dbReference>
<reference evidence="2 3" key="1">
    <citation type="submission" date="2018-06" db="EMBL/GenBank/DDBJ databases">
        <title>Draft Genome Sequence of a Novel Marine Bacterium Related to the Verrucomicrobia.</title>
        <authorList>
            <person name="Vosseberg J."/>
            <person name="Martijn J."/>
            <person name="Ettema T.J.G."/>
        </authorList>
    </citation>
    <scope>NUCLEOTIDE SEQUENCE [LARGE SCALE GENOMIC DNA]</scope>
    <source>
        <strain evidence="2">TARA_B100001123</strain>
    </source>
</reference>
<organism evidence="2 3">
    <name type="scientific">Candidatus Moanibacter tarae</name>
    <dbReference type="NCBI Taxonomy" id="2200854"/>
    <lineage>
        <taxon>Bacteria</taxon>
        <taxon>Pseudomonadati</taxon>
        <taxon>Verrucomicrobiota</taxon>
        <taxon>Opitutia</taxon>
        <taxon>Puniceicoccales</taxon>
        <taxon>Puniceicoccales incertae sedis</taxon>
        <taxon>Candidatus Moanibacter</taxon>
    </lineage>
</organism>
<dbReference type="Pfam" id="PF05721">
    <property type="entry name" value="PhyH"/>
    <property type="match status" value="1"/>
</dbReference>
<dbReference type="SUPFAM" id="SSF51197">
    <property type="entry name" value="Clavaminate synthase-like"/>
    <property type="match status" value="1"/>
</dbReference>
<dbReference type="InterPro" id="IPR008775">
    <property type="entry name" value="Phytyl_CoA_dOase-like"/>
</dbReference>
<feature type="region of interest" description="Disordered" evidence="1">
    <location>
        <begin position="46"/>
        <end position="71"/>
    </location>
</feature>
<sequence length="406" mass="46579">MVSIERDKFLKEGYLIVKGVIPYNRLEFVKKAYESLVDRQRKIWKEQRKDGDPSGGEWETSPQPRLLLQRPPLGRQIGPEEAPAVNVWLEEKIRGISIELLKEPRAAVTEMMMMCSPVRDYGPAPWHRDIHPIDTAPLQGYIDDIIEGGPRYIQWNIPLYDDSVLWVVPGSHLRTNTVEENVSLLNDPRRPLPGGVQTFLEAGDGVVYITPILHWGSNYSSKFRRTIHGGFSAYHCFPDLSFIEHLDSESKHVFDHWNRQSDDMKAHTESALRAVIDANGAAYNKALERLHPKRGEKGKLLTTVFLSKAALSIRLGKDPPYPSISEDLLNCVRNPHYTTLNWGPEFSNRFSKSEAELLWHRFKPLDTLLQTDKEQFQPGFQSGPMKYYFNDMPSNYTTTKFIASWS</sequence>
<evidence type="ECO:0000313" key="2">
    <source>
        <dbReference type="EMBL" id="AWT59500.1"/>
    </source>
</evidence>
<feature type="compositionally biased region" description="Low complexity" evidence="1">
    <location>
        <begin position="62"/>
        <end position="71"/>
    </location>
</feature>
<evidence type="ECO:0000313" key="3">
    <source>
        <dbReference type="Proteomes" id="UP000247465"/>
    </source>
</evidence>
<dbReference type="AlphaFoldDB" id="A0A2Z4AL19"/>
<dbReference type="PANTHER" id="PTHR40470">
    <property type="entry name" value="PHYTANOYL-COA DIOXYGENASE FAMILY PROTEIN (AFU_ORTHOLOGUE AFUA_2G15850)"/>
    <property type="match status" value="1"/>
</dbReference>
<evidence type="ECO:0000256" key="1">
    <source>
        <dbReference type="SAM" id="MobiDB-lite"/>
    </source>
</evidence>
<accession>A0A2Z4AL19</accession>
<gene>
    <name evidence="2" type="ORF">DF168_00690</name>
</gene>
<dbReference type="Gene3D" id="2.60.120.620">
    <property type="entry name" value="q2cbj1_9rhob like domain"/>
    <property type="match status" value="1"/>
</dbReference>
<name>A0A2Z4AL19_9BACT</name>
<protein>
    <submittedName>
        <fullName evidence="2">Uncharacterized protein</fullName>
    </submittedName>
</protein>
<proteinExistence type="predicted"/>
<dbReference type="KEGG" id="mtar:DF168_00690"/>